<dbReference type="AlphaFoldDB" id="A0A831RL75"/>
<proteinExistence type="predicted"/>
<reference evidence="1" key="1">
    <citation type="journal article" date="2020" name="mSystems">
        <title>Genome- and Community-Level Interaction Insights into Carbon Utilization and Element Cycling Functions of Hydrothermarchaeota in Hydrothermal Sediment.</title>
        <authorList>
            <person name="Zhou Z."/>
            <person name="Liu Y."/>
            <person name="Xu W."/>
            <person name="Pan J."/>
            <person name="Luo Z.H."/>
            <person name="Li M."/>
        </authorList>
    </citation>
    <scope>NUCLEOTIDE SEQUENCE [LARGE SCALE GENOMIC DNA]</scope>
    <source>
        <strain evidence="1">HyVt-443</strain>
    </source>
</reference>
<sequence length="66" mass="7590">MGSISKQHDSPPAGDSVEEALQEEILFWCRLIEKRSGHLPDRIWAALAHAQHKLIRYREGGVRRKN</sequence>
<comment type="caution">
    <text evidence="1">The sequence shown here is derived from an EMBL/GenBank/DDBJ whole genome shotgun (WGS) entry which is preliminary data.</text>
</comment>
<organism evidence="1">
    <name type="scientific">Sedimenticola thiotaurini</name>
    <dbReference type="NCBI Taxonomy" id="1543721"/>
    <lineage>
        <taxon>Bacteria</taxon>
        <taxon>Pseudomonadati</taxon>
        <taxon>Pseudomonadota</taxon>
        <taxon>Gammaproteobacteria</taxon>
        <taxon>Chromatiales</taxon>
        <taxon>Sedimenticolaceae</taxon>
        <taxon>Sedimenticola</taxon>
    </lineage>
</organism>
<name>A0A831RL75_9GAMM</name>
<dbReference type="EMBL" id="DRKP01000111">
    <property type="protein sequence ID" value="HEB96670.1"/>
    <property type="molecule type" value="Genomic_DNA"/>
</dbReference>
<gene>
    <name evidence="1" type="ORF">ENI96_09615</name>
</gene>
<evidence type="ECO:0000313" key="1">
    <source>
        <dbReference type="EMBL" id="HEB96670.1"/>
    </source>
</evidence>
<protein>
    <submittedName>
        <fullName evidence="1">Uncharacterized protein</fullName>
    </submittedName>
</protein>
<dbReference type="Proteomes" id="UP000886251">
    <property type="component" value="Unassembled WGS sequence"/>
</dbReference>
<accession>A0A831RL75</accession>